<feature type="transmembrane region" description="Helical" evidence="6">
    <location>
        <begin position="96"/>
        <end position="118"/>
    </location>
</feature>
<dbReference type="SUPFAM" id="SSF103473">
    <property type="entry name" value="MFS general substrate transporter"/>
    <property type="match status" value="1"/>
</dbReference>
<evidence type="ECO:0000256" key="5">
    <source>
        <dbReference type="ARBA" id="ARBA00023136"/>
    </source>
</evidence>
<feature type="transmembrane region" description="Helical" evidence="6">
    <location>
        <begin position="332"/>
        <end position="349"/>
    </location>
</feature>
<keyword evidence="2" id="KW-0813">Transport</keyword>
<dbReference type="Pfam" id="PF07690">
    <property type="entry name" value="MFS_1"/>
    <property type="match status" value="1"/>
</dbReference>
<reference evidence="7 8" key="1">
    <citation type="submission" date="2024-01" db="EMBL/GenBank/DDBJ databases">
        <title>Comparative genomics of Cryptococcus and Kwoniella reveals pathogenesis evolution and contrasting modes of karyotype evolution via chromosome fusion or intercentromeric recombination.</title>
        <authorList>
            <person name="Coelho M.A."/>
            <person name="David-Palma M."/>
            <person name="Shea T."/>
            <person name="Bowers K."/>
            <person name="McGinley-Smith S."/>
            <person name="Mohammad A.W."/>
            <person name="Gnirke A."/>
            <person name="Yurkov A.M."/>
            <person name="Nowrousian M."/>
            <person name="Sun S."/>
            <person name="Cuomo C.A."/>
            <person name="Heitman J."/>
        </authorList>
    </citation>
    <scope>NUCLEOTIDE SEQUENCE [LARGE SCALE GENOMIC DNA]</scope>
    <source>
        <strain evidence="7 8">PYCC6329</strain>
    </source>
</reference>
<dbReference type="InterPro" id="IPR036259">
    <property type="entry name" value="MFS_trans_sf"/>
</dbReference>
<evidence type="ECO:0000256" key="1">
    <source>
        <dbReference type="ARBA" id="ARBA00004141"/>
    </source>
</evidence>
<dbReference type="EMBL" id="CP144089">
    <property type="protein sequence ID" value="WWD03520.1"/>
    <property type="molecule type" value="Genomic_DNA"/>
</dbReference>
<keyword evidence="8" id="KW-1185">Reference proteome</keyword>
<feature type="transmembrane region" description="Helical" evidence="6">
    <location>
        <begin position="290"/>
        <end position="312"/>
    </location>
</feature>
<dbReference type="GO" id="GO:0022857">
    <property type="term" value="F:transmembrane transporter activity"/>
    <property type="evidence" value="ECO:0007669"/>
    <property type="project" value="InterPro"/>
</dbReference>
<sequence>MSTLNQLEITPAPAPAYQDEEDIDVIKPDVANIRSEFTFEDSKRLLRKADWRLLPLLIAIYLCKNMDGNLVSYVKTMNAGEPTNILNSLNITANQFAYASTCFSVTYIVFEVPSNLIIKWSTPRLHFFRILVVWSVVCACTAACTNLAGFLTARAFLGMAEAGLLPGIYWQLTCWYRPDEIALRMASLSVLGQFSGILDSLLTYGLSYIDGRGMASWRWAYIICGLIGIVESIWLFFYFPDFPDSPPSRRQFLTPEEGAFLVARLPPNAARSSDKNFDWPAIRRELKSPLLWGFSFFALCMNSSLYGLSFWLPTIISSFGLTKGPKSQLLNIPSAVVSIISSLSLSWWLDHDTRIPRPLFMLSGATALIGTFLGMIFCKSSGGLYALILLAQAFAALMTCALLPLRSQSLRGATSAAFIMAFQNAWGQVPGLYTAQFFQTKYAPRYAVSYSVSIVFIVGLMSASLFIWYFQYDVEKQTREIARLRREEGKKNIVVEEDIKI</sequence>
<dbReference type="InterPro" id="IPR011701">
    <property type="entry name" value="MFS"/>
</dbReference>
<name>A0AAX4KDG5_9TREE</name>
<feature type="transmembrane region" description="Helical" evidence="6">
    <location>
        <begin position="447"/>
        <end position="470"/>
    </location>
</feature>
<feature type="transmembrane region" description="Helical" evidence="6">
    <location>
        <begin position="383"/>
        <end position="403"/>
    </location>
</feature>
<gene>
    <name evidence="7" type="ORF">V865_001572</name>
</gene>
<dbReference type="Proteomes" id="UP001358614">
    <property type="component" value="Chromosome 1"/>
</dbReference>
<evidence type="ECO:0000313" key="8">
    <source>
        <dbReference type="Proteomes" id="UP001358614"/>
    </source>
</evidence>
<dbReference type="KEGG" id="ker:91100376"/>
<dbReference type="PANTHER" id="PTHR43791">
    <property type="entry name" value="PERMEASE-RELATED"/>
    <property type="match status" value="1"/>
</dbReference>
<feature type="transmembrane region" description="Helical" evidence="6">
    <location>
        <begin position="358"/>
        <end position="377"/>
    </location>
</feature>
<dbReference type="Gene3D" id="1.20.1250.20">
    <property type="entry name" value="MFS general substrate transporter like domains"/>
    <property type="match status" value="2"/>
</dbReference>
<feature type="transmembrane region" description="Helical" evidence="6">
    <location>
        <begin position="219"/>
        <end position="239"/>
    </location>
</feature>
<evidence type="ECO:0000256" key="6">
    <source>
        <dbReference type="SAM" id="Phobius"/>
    </source>
</evidence>
<organism evidence="7 8">
    <name type="scientific">Kwoniella europaea PYCC6329</name>
    <dbReference type="NCBI Taxonomy" id="1423913"/>
    <lineage>
        <taxon>Eukaryota</taxon>
        <taxon>Fungi</taxon>
        <taxon>Dikarya</taxon>
        <taxon>Basidiomycota</taxon>
        <taxon>Agaricomycotina</taxon>
        <taxon>Tremellomycetes</taxon>
        <taxon>Tremellales</taxon>
        <taxon>Cryptococcaceae</taxon>
        <taxon>Kwoniella</taxon>
    </lineage>
</organism>
<dbReference type="AlphaFoldDB" id="A0AAX4KDG5"/>
<feature type="transmembrane region" description="Helical" evidence="6">
    <location>
        <begin position="130"/>
        <end position="149"/>
    </location>
</feature>
<dbReference type="GeneID" id="91100376"/>
<evidence type="ECO:0000256" key="2">
    <source>
        <dbReference type="ARBA" id="ARBA00022448"/>
    </source>
</evidence>
<dbReference type="RefSeq" id="XP_066081487.1">
    <property type="nucleotide sequence ID" value="XM_066225390.1"/>
</dbReference>
<evidence type="ECO:0008006" key="9">
    <source>
        <dbReference type="Google" id="ProtNLM"/>
    </source>
</evidence>
<evidence type="ECO:0000256" key="3">
    <source>
        <dbReference type="ARBA" id="ARBA00022692"/>
    </source>
</evidence>
<evidence type="ECO:0000256" key="4">
    <source>
        <dbReference type="ARBA" id="ARBA00022989"/>
    </source>
</evidence>
<keyword evidence="4 6" id="KW-1133">Transmembrane helix</keyword>
<evidence type="ECO:0000313" key="7">
    <source>
        <dbReference type="EMBL" id="WWD03520.1"/>
    </source>
</evidence>
<dbReference type="PANTHER" id="PTHR43791:SF51">
    <property type="entry name" value="MAJOR FACILITATOR SUPERFAMILY (MFS) PROFILE DOMAIN-CONTAINING PROTEIN"/>
    <property type="match status" value="1"/>
</dbReference>
<dbReference type="GO" id="GO:0016020">
    <property type="term" value="C:membrane"/>
    <property type="evidence" value="ECO:0007669"/>
    <property type="project" value="UniProtKB-SubCell"/>
</dbReference>
<keyword evidence="5 6" id="KW-0472">Membrane</keyword>
<accession>A0AAX4KDG5</accession>
<protein>
    <recommendedName>
        <fullName evidence="9">Major facilitator superfamily (MFS) profile domain-containing protein</fullName>
    </recommendedName>
</protein>
<comment type="subcellular location">
    <subcellularLocation>
        <location evidence="1">Membrane</location>
        <topology evidence="1">Multi-pass membrane protein</topology>
    </subcellularLocation>
</comment>
<keyword evidence="3 6" id="KW-0812">Transmembrane</keyword>
<proteinExistence type="predicted"/>